<evidence type="ECO:0000313" key="3">
    <source>
        <dbReference type="Proteomes" id="UP000799049"/>
    </source>
</evidence>
<dbReference type="AlphaFoldDB" id="A0A8K0AJ07"/>
<comment type="caution">
    <text evidence="2">The sequence shown here is derived from an EMBL/GenBank/DDBJ whole genome shotgun (WGS) entry which is preliminary data.</text>
</comment>
<sequence>MGERPLTLRRVLLRTRSNAASSAAIVPTEAELRSREMGCFARRDASAVERVEQMRFARKRLDALARQTVDGLVRSHSKLFDVTTVKRLLESDSEFRSLALQFHLEHIYDYMVGQARIVGLPLSSASPSPASTTASASAPRKDPALGLAVDLERLEASAMLRSGGRRASRRTTAFSANATYRP</sequence>
<organism evidence="2 3">
    <name type="scientific">Andalucia godoyi</name>
    <name type="common">Flagellate</name>
    <dbReference type="NCBI Taxonomy" id="505711"/>
    <lineage>
        <taxon>Eukaryota</taxon>
        <taxon>Discoba</taxon>
        <taxon>Jakobida</taxon>
        <taxon>Andalucina</taxon>
        <taxon>Andaluciidae</taxon>
        <taxon>Andalucia</taxon>
    </lineage>
</organism>
<proteinExistence type="predicted"/>
<accession>A0A8K0AJ07</accession>
<gene>
    <name evidence="2" type="ORF">ANDGO_01766</name>
</gene>
<feature type="region of interest" description="Disordered" evidence="1">
    <location>
        <begin position="160"/>
        <end position="182"/>
    </location>
</feature>
<dbReference type="Proteomes" id="UP000799049">
    <property type="component" value="Unassembled WGS sequence"/>
</dbReference>
<dbReference type="EMBL" id="VRVR01000051">
    <property type="protein sequence ID" value="KAF0852229.1"/>
    <property type="molecule type" value="Genomic_DNA"/>
</dbReference>
<evidence type="ECO:0000313" key="2">
    <source>
        <dbReference type="EMBL" id="KAF0852229.1"/>
    </source>
</evidence>
<keyword evidence="3" id="KW-1185">Reference proteome</keyword>
<reference evidence="2" key="1">
    <citation type="submission" date="2019-09" db="EMBL/GenBank/DDBJ databases">
        <title>The Mitochondrial Proteome of the Jakobid, Andalucia godoyi, a Protist With the Most Gene-Rich and Bacteria-Like Mitochondrial Genome.</title>
        <authorList>
            <person name="Gray M.W."/>
            <person name="Burger G."/>
            <person name="Derelle R."/>
            <person name="Klimes V."/>
            <person name="Leger M."/>
            <person name="Sarrasin M."/>
            <person name="Vlcek C."/>
            <person name="Roger A.J."/>
            <person name="Elias M."/>
            <person name="Lang B.F."/>
        </authorList>
    </citation>
    <scope>NUCLEOTIDE SEQUENCE</scope>
    <source>
        <strain evidence="2">And28</strain>
    </source>
</reference>
<evidence type="ECO:0000256" key="1">
    <source>
        <dbReference type="SAM" id="MobiDB-lite"/>
    </source>
</evidence>
<name>A0A8K0AJ07_ANDGO</name>
<protein>
    <submittedName>
        <fullName evidence="2">Putative mitochondrial protein</fullName>
    </submittedName>
</protein>